<keyword evidence="7 9" id="KW-0472">Membrane</keyword>
<dbReference type="EMBL" id="KI913284">
    <property type="protein sequence ID" value="ETV64626.1"/>
    <property type="molecule type" value="Genomic_DNA"/>
</dbReference>
<evidence type="ECO:0000256" key="9">
    <source>
        <dbReference type="SAM" id="Phobius"/>
    </source>
</evidence>
<proteinExistence type="predicted"/>
<dbReference type="VEuPathDB" id="FungiDB:H257_18510"/>
<dbReference type="PROSITE" id="PS50893">
    <property type="entry name" value="ABC_TRANSPORTER_2"/>
    <property type="match status" value="1"/>
</dbReference>
<organism evidence="12">
    <name type="scientific">Aphanomyces astaci</name>
    <name type="common">Crayfish plague agent</name>
    <dbReference type="NCBI Taxonomy" id="112090"/>
    <lineage>
        <taxon>Eukaryota</taxon>
        <taxon>Sar</taxon>
        <taxon>Stramenopiles</taxon>
        <taxon>Oomycota</taxon>
        <taxon>Saprolegniomycetes</taxon>
        <taxon>Saprolegniales</taxon>
        <taxon>Verrucalvaceae</taxon>
        <taxon>Aphanomyces</taxon>
    </lineage>
</organism>
<dbReference type="Gene3D" id="3.40.50.300">
    <property type="entry name" value="P-loop containing nucleotide triphosphate hydrolases"/>
    <property type="match status" value="1"/>
</dbReference>
<dbReference type="SUPFAM" id="SSF52540">
    <property type="entry name" value="P-loop containing nucleoside triphosphate hydrolases"/>
    <property type="match status" value="1"/>
</dbReference>
<feature type="transmembrane region" description="Helical" evidence="9">
    <location>
        <begin position="478"/>
        <end position="496"/>
    </location>
</feature>
<feature type="transmembrane region" description="Helical" evidence="9">
    <location>
        <begin position="102"/>
        <end position="120"/>
    </location>
</feature>
<dbReference type="SMART" id="SM00382">
    <property type="entry name" value="AAA"/>
    <property type="match status" value="1"/>
</dbReference>
<dbReference type="FunFam" id="3.40.50.300:FF:000604">
    <property type="entry name" value="ABC transporter B family member 28"/>
    <property type="match status" value="1"/>
</dbReference>
<dbReference type="InterPro" id="IPR027359">
    <property type="entry name" value="Volt_channel_dom_sf"/>
</dbReference>
<dbReference type="InterPro" id="IPR027417">
    <property type="entry name" value="P-loop_NTPase"/>
</dbReference>
<feature type="region of interest" description="Disordered" evidence="8">
    <location>
        <begin position="991"/>
        <end position="1022"/>
    </location>
</feature>
<dbReference type="Gene3D" id="1.20.1560.10">
    <property type="entry name" value="ABC transporter type 1, transmembrane domain"/>
    <property type="match status" value="1"/>
</dbReference>
<feature type="compositionally biased region" description="Polar residues" evidence="8">
    <location>
        <begin position="8"/>
        <end position="30"/>
    </location>
</feature>
<feature type="transmembrane region" description="Helical" evidence="9">
    <location>
        <begin position="400"/>
        <end position="421"/>
    </location>
</feature>
<gene>
    <name evidence="12" type="ORF">H257_18510</name>
</gene>
<protein>
    <recommendedName>
        <fullName evidence="13">ABC transporter domain-containing protein</fullName>
    </recommendedName>
</protein>
<dbReference type="Gene3D" id="1.20.120.350">
    <property type="entry name" value="Voltage-gated potassium channels. Chain C"/>
    <property type="match status" value="1"/>
</dbReference>
<accession>W4FAV8</accession>
<evidence type="ECO:0008006" key="13">
    <source>
        <dbReference type="Google" id="ProtNLM"/>
    </source>
</evidence>
<dbReference type="GO" id="GO:0140359">
    <property type="term" value="F:ABC-type transporter activity"/>
    <property type="evidence" value="ECO:0007669"/>
    <property type="project" value="InterPro"/>
</dbReference>
<dbReference type="PANTHER" id="PTHR24221">
    <property type="entry name" value="ATP-BINDING CASSETTE SUB-FAMILY B"/>
    <property type="match status" value="1"/>
</dbReference>
<dbReference type="EMBL" id="KI913284">
    <property type="protein sequence ID" value="ETV64625.1"/>
    <property type="molecule type" value="Genomic_DNA"/>
</dbReference>
<feature type="domain" description="ABC transmembrane type-1" evidence="11">
    <location>
        <begin position="322"/>
        <end position="644"/>
    </location>
</feature>
<keyword evidence="6 9" id="KW-1133">Transmembrane helix</keyword>
<dbReference type="PROSITE" id="PS50929">
    <property type="entry name" value="ABC_TM1F"/>
    <property type="match status" value="1"/>
</dbReference>
<feature type="transmembrane region" description="Helical" evidence="9">
    <location>
        <begin position="181"/>
        <end position="199"/>
    </location>
</feature>
<feature type="compositionally biased region" description="Polar residues" evidence="8">
    <location>
        <begin position="995"/>
        <end position="1004"/>
    </location>
</feature>
<dbReference type="OrthoDB" id="6500128at2759"/>
<feature type="transmembrane region" description="Helical" evidence="9">
    <location>
        <begin position="320"/>
        <end position="341"/>
    </location>
</feature>
<name>W4FAV8_APHAT</name>
<dbReference type="InterPro" id="IPR003593">
    <property type="entry name" value="AAA+_ATPase"/>
</dbReference>
<sequence length="1022" mass="113267">MKPRQTRQKSSMENSNSATPQATEYATMQESSRPAVVASSAPQNAPPGRGKSARLGCLQFIDSRQWHYFFMLLLFLDFFGNCIAVSFTSSENFYKYGPKTRVASIGFGGVYVVDMFLRLVSLRTGLFRNAASVGDLLALVLLLVALAGRIWKADDLTNVKITMGGWTNNYMIAHEYNSNQIEMYIDAVYCFFVAIRIVLKPRARTFSKKLHKYANHDHLRISMASLRTSIRRIPGITAAAVDMMETDLAIICGRNQGDMTREELMQFLQKALLYRPKDLSANAFLAHLRDIDAMASYAVYGAYDVVKSTFRHWSNQRLDLTLTTFVVIVFACITPLLAFFLKIVTDQAFPKYVYSVENLEMQPDFTIKLVGIYVRPTYKNETANENNTLVTLPFVPENSLLLGIAGLIGISIPFILCDYAMGYFQSKMIANATQRLQKNLLRILLHKPTKFFQERTDGDLNNLFQSDISRVNAMWQAVFWNLMQPIVSIVIGFGYLMYFEPIIGIMSFSFSAIIATSGPQGLAGDKSQDFGKKSAYVSAEFQNAIACQKVVRAYEIQTPLLAKFGASIRTLKFAQFAKDFWSGIVQIYIESAMFIFVSVMTACLAIKVYFGNITAGDFFASVTMLSRISTPVTVLGGFMRVAIGNASSLQRLDAIVMQTNDDEFHDQAKKDLEKPTLPRMSKSLTLSHVSFSYATSGDKLNLNDITAVIKQGEYVCVVGPSGCGKSTLLSCLMQFQTISSGAICVDGLDTQQYSKASLADQTAVVFQDGGILNGTILENIQYGHPRATEQECMEASKAAECDGFIRLLKDGYQTIIGQHGTANLSGGQVQRICLARALVRKPSLLLLDEATSALDPETEANIVATLERLARKMHVTVISVTHRLSTTRNADTIIVLDDGKIVETGTYKHLMNRPGSAFAEMVHKTGDTPVDHRDTSRNSSFVGFVVEDLGNVLDTHEALHEFQRKLSNRSGENGAILSAWQVRKLSSDRRHLSRGASQSGSGLANLSAARDSHDERDSYLVL</sequence>
<dbReference type="RefSeq" id="XP_009845889.1">
    <property type="nucleotide sequence ID" value="XM_009847587.1"/>
</dbReference>
<reference evidence="12" key="1">
    <citation type="submission" date="2013-12" db="EMBL/GenBank/DDBJ databases">
        <title>The Genome Sequence of Aphanomyces astaci APO3.</title>
        <authorList>
            <consortium name="The Broad Institute Genomics Platform"/>
            <person name="Russ C."/>
            <person name="Tyler B."/>
            <person name="van West P."/>
            <person name="Dieguez-Uribeondo J."/>
            <person name="Young S.K."/>
            <person name="Zeng Q."/>
            <person name="Gargeya S."/>
            <person name="Fitzgerald M."/>
            <person name="Abouelleil A."/>
            <person name="Alvarado L."/>
            <person name="Chapman S.B."/>
            <person name="Gainer-Dewar J."/>
            <person name="Goldberg J."/>
            <person name="Griggs A."/>
            <person name="Gujja S."/>
            <person name="Hansen M."/>
            <person name="Howarth C."/>
            <person name="Imamovic A."/>
            <person name="Ireland A."/>
            <person name="Larimer J."/>
            <person name="McCowan C."/>
            <person name="Murphy C."/>
            <person name="Pearson M."/>
            <person name="Poon T.W."/>
            <person name="Priest M."/>
            <person name="Roberts A."/>
            <person name="Saif S."/>
            <person name="Shea T."/>
            <person name="Sykes S."/>
            <person name="Wortman J."/>
            <person name="Nusbaum C."/>
            <person name="Birren B."/>
        </authorList>
    </citation>
    <scope>NUCLEOTIDE SEQUENCE [LARGE SCALE GENOMIC DNA]</scope>
    <source>
        <strain evidence="12">APO3</strain>
    </source>
</reference>
<evidence type="ECO:0000256" key="1">
    <source>
        <dbReference type="ARBA" id="ARBA00004141"/>
    </source>
</evidence>
<dbReference type="RefSeq" id="XP_009845887.1">
    <property type="nucleotide sequence ID" value="XM_009847585.1"/>
</dbReference>
<evidence type="ECO:0000256" key="3">
    <source>
        <dbReference type="ARBA" id="ARBA00022692"/>
    </source>
</evidence>
<evidence type="ECO:0000259" key="11">
    <source>
        <dbReference type="PROSITE" id="PS50929"/>
    </source>
</evidence>
<evidence type="ECO:0000256" key="4">
    <source>
        <dbReference type="ARBA" id="ARBA00022741"/>
    </source>
</evidence>
<dbReference type="SUPFAM" id="SSF90123">
    <property type="entry name" value="ABC transporter transmembrane region"/>
    <property type="match status" value="1"/>
</dbReference>
<feature type="compositionally biased region" description="Low complexity" evidence="8">
    <location>
        <begin position="31"/>
        <end position="42"/>
    </location>
</feature>
<dbReference type="AlphaFoldDB" id="W4FAV8"/>
<dbReference type="InterPro" id="IPR039421">
    <property type="entry name" value="Type_1_exporter"/>
</dbReference>
<dbReference type="GO" id="GO:0016020">
    <property type="term" value="C:membrane"/>
    <property type="evidence" value="ECO:0007669"/>
    <property type="project" value="UniProtKB-SubCell"/>
</dbReference>
<keyword evidence="3 9" id="KW-0812">Transmembrane</keyword>
<dbReference type="STRING" id="112090.W4FAV8"/>
<feature type="domain" description="ABC transporter" evidence="10">
    <location>
        <begin position="684"/>
        <end position="923"/>
    </location>
</feature>
<keyword evidence="4" id="KW-0547">Nucleotide-binding</keyword>
<dbReference type="CDD" id="cd07346">
    <property type="entry name" value="ABC_6TM_exporters"/>
    <property type="match status" value="1"/>
</dbReference>
<dbReference type="InterPro" id="IPR003439">
    <property type="entry name" value="ABC_transporter-like_ATP-bd"/>
</dbReference>
<evidence type="ECO:0000259" key="10">
    <source>
        <dbReference type="PROSITE" id="PS50893"/>
    </source>
</evidence>
<evidence type="ECO:0000256" key="8">
    <source>
        <dbReference type="SAM" id="MobiDB-lite"/>
    </source>
</evidence>
<feature type="compositionally biased region" description="Basic and acidic residues" evidence="8">
    <location>
        <begin position="1010"/>
        <end position="1022"/>
    </location>
</feature>
<dbReference type="PANTHER" id="PTHR24221:SF620">
    <property type="entry name" value="ABC TRANSMEMBRANE TYPE-1 DOMAIN-CONTAINING PROTEIN"/>
    <property type="match status" value="1"/>
</dbReference>
<evidence type="ECO:0000313" key="12">
    <source>
        <dbReference type="EMBL" id="ETV64625.1"/>
    </source>
</evidence>
<dbReference type="Pfam" id="PF00005">
    <property type="entry name" value="ABC_tran"/>
    <property type="match status" value="1"/>
</dbReference>
<feature type="transmembrane region" description="Helical" evidence="9">
    <location>
        <begin position="68"/>
        <end position="90"/>
    </location>
</feature>
<evidence type="ECO:0000256" key="5">
    <source>
        <dbReference type="ARBA" id="ARBA00022840"/>
    </source>
</evidence>
<dbReference type="GO" id="GO:0005737">
    <property type="term" value="C:cytoplasm"/>
    <property type="evidence" value="ECO:0007669"/>
    <property type="project" value="UniProtKB-ARBA"/>
</dbReference>
<dbReference type="InterPro" id="IPR011527">
    <property type="entry name" value="ABC1_TM_dom"/>
</dbReference>
<comment type="subcellular location">
    <subcellularLocation>
        <location evidence="1">Membrane</location>
        <topology evidence="1">Multi-pass membrane protein</topology>
    </subcellularLocation>
</comment>
<dbReference type="GeneID" id="20820506"/>
<evidence type="ECO:0000256" key="6">
    <source>
        <dbReference type="ARBA" id="ARBA00022989"/>
    </source>
</evidence>
<keyword evidence="2" id="KW-0813">Transport</keyword>
<dbReference type="InterPro" id="IPR036640">
    <property type="entry name" value="ABC1_TM_sf"/>
</dbReference>
<evidence type="ECO:0000256" key="2">
    <source>
        <dbReference type="ARBA" id="ARBA00022448"/>
    </source>
</evidence>
<dbReference type="GO" id="GO:0005524">
    <property type="term" value="F:ATP binding"/>
    <property type="evidence" value="ECO:0007669"/>
    <property type="project" value="UniProtKB-KW"/>
</dbReference>
<evidence type="ECO:0000256" key="7">
    <source>
        <dbReference type="ARBA" id="ARBA00023136"/>
    </source>
</evidence>
<feature type="transmembrane region" description="Helical" evidence="9">
    <location>
        <begin position="132"/>
        <end position="151"/>
    </location>
</feature>
<dbReference type="GO" id="GO:0016887">
    <property type="term" value="F:ATP hydrolysis activity"/>
    <property type="evidence" value="ECO:0007669"/>
    <property type="project" value="InterPro"/>
</dbReference>
<dbReference type="Pfam" id="PF00664">
    <property type="entry name" value="ABC_membrane"/>
    <property type="match status" value="1"/>
</dbReference>
<feature type="region of interest" description="Disordered" evidence="8">
    <location>
        <begin position="1"/>
        <end position="51"/>
    </location>
</feature>
<keyword evidence="5" id="KW-0067">ATP-binding</keyword>